<dbReference type="AlphaFoldDB" id="I2C1R0"/>
<evidence type="ECO:0000256" key="1">
    <source>
        <dbReference type="ARBA" id="ARBA00010552"/>
    </source>
</evidence>
<dbReference type="GO" id="GO:0005829">
    <property type="term" value="C:cytosol"/>
    <property type="evidence" value="ECO:0007669"/>
    <property type="project" value="TreeGrafter"/>
</dbReference>
<dbReference type="PROSITE" id="PS01094">
    <property type="entry name" value="UPF0076"/>
    <property type="match status" value="1"/>
</dbReference>
<dbReference type="KEGG" id="bqy:MUS_0510"/>
<dbReference type="InterPro" id="IPR035959">
    <property type="entry name" value="RutC-like_sf"/>
</dbReference>
<reference evidence="2 3" key="1">
    <citation type="journal article" date="2012" name="J. Biotechnol.">
        <title>Genome sequence of the plant growth promoting strain Bacillus amyloliquefaciens subsp. plantarum B9601-Y2 and expression of mersacidin and other secondary metabolites.</title>
        <authorList>
            <person name="He P."/>
            <person name="Hao K."/>
            <person name="Blom J."/>
            <person name="Ruckert C."/>
            <person name="Vater J."/>
            <person name="Mao Z."/>
            <person name="Wu Y."/>
            <person name="Hou M."/>
            <person name="He P."/>
            <person name="He Y."/>
            <person name="Borriss R."/>
        </authorList>
    </citation>
    <scope>NUCLEOTIDE SEQUENCE [LARGE SCALE GENOMIC DNA]</scope>
    <source>
        <strain evidence="2">Y2</strain>
    </source>
</reference>
<accession>I2C1R0</accession>
<dbReference type="EMBL" id="CP003332">
    <property type="protein sequence ID" value="AFJ60584.1"/>
    <property type="molecule type" value="Genomic_DNA"/>
</dbReference>
<dbReference type="FunFam" id="3.30.1330.40:FF:000001">
    <property type="entry name" value="L-PSP family endoribonuclease"/>
    <property type="match status" value="1"/>
</dbReference>
<comment type="similarity">
    <text evidence="1">Belongs to the RutC family.</text>
</comment>
<evidence type="ECO:0000313" key="2">
    <source>
        <dbReference type="EMBL" id="AFJ60584.1"/>
    </source>
</evidence>
<dbReference type="InterPro" id="IPR006056">
    <property type="entry name" value="RidA"/>
</dbReference>
<organism evidence="2 3">
    <name type="scientific">Bacillus amyloliquefaciens (strain Y2)</name>
    <name type="common">Bacillus amyloliquefaciens subsp. plantarum (strain B9601-Y2)</name>
    <dbReference type="NCBI Taxonomy" id="1155777"/>
    <lineage>
        <taxon>Bacteria</taxon>
        <taxon>Bacillati</taxon>
        <taxon>Bacillota</taxon>
        <taxon>Bacilli</taxon>
        <taxon>Bacillales</taxon>
        <taxon>Bacillaceae</taxon>
        <taxon>Bacillus</taxon>
        <taxon>Bacillus amyloliquefaciens group</taxon>
    </lineage>
</organism>
<dbReference type="PANTHER" id="PTHR11803:SF39">
    <property type="entry name" value="2-IMINOBUTANOATE_2-IMINOPROPANOATE DEAMINASE"/>
    <property type="match status" value="1"/>
</dbReference>
<dbReference type="Proteomes" id="UP000002878">
    <property type="component" value="Chromosome"/>
</dbReference>
<dbReference type="RefSeq" id="WP_014416993.1">
    <property type="nucleotide sequence ID" value="NC_017061.1"/>
</dbReference>
<dbReference type="InterPro" id="IPR006175">
    <property type="entry name" value="YjgF/YER057c/UK114"/>
</dbReference>
<name>I2C1R0_BACAY</name>
<sequence length="125" mass="14047">MLKTVFTEKAPKAIGPYSQGIKVQDFLFLSGQLPVNPNTDEVPADIREQTIQVLKNIESILKSEDLKIENIVKTTIFLKNLGDFKAVNEEYGKYLGDHRPARSTIEVSRLPKDVQIEIEVIAYSG</sequence>
<proteinExistence type="inferred from homology"/>
<protein>
    <submittedName>
        <fullName evidence="2">Putative endoribonuclease L-PSP</fullName>
    </submittedName>
</protein>
<dbReference type="PANTHER" id="PTHR11803">
    <property type="entry name" value="2-IMINOBUTANOATE/2-IMINOPROPANOATE DEAMINASE RIDA"/>
    <property type="match status" value="1"/>
</dbReference>
<gene>
    <name evidence="2" type="ORF">MUS_0510</name>
</gene>
<dbReference type="NCBIfam" id="TIGR00004">
    <property type="entry name" value="Rid family detoxifying hydrolase"/>
    <property type="match status" value="1"/>
</dbReference>
<dbReference type="Pfam" id="PF01042">
    <property type="entry name" value="Ribonuc_L-PSP"/>
    <property type="match status" value="1"/>
</dbReference>
<dbReference type="Gene3D" id="3.30.1330.40">
    <property type="entry name" value="RutC-like"/>
    <property type="match status" value="1"/>
</dbReference>
<evidence type="ECO:0000313" key="3">
    <source>
        <dbReference type="Proteomes" id="UP000002878"/>
    </source>
</evidence>
<dbReference type="HOGENOM" id="CLU_100715_7_3_9"/>
<dbReference type="InterPro" id="IPR019897">
    <property type="entry name" value="RidA_CS"/>
</dbReference>
<dbReference type="GO" id="GO:0019239">
    <property type="term" value="F:deaminase activity"/>
    <property type="evidence" value="ECO:0007669"/>
    <property type="project" value="TreeGrafter"/>
</dbReference>
<dbReference type="KEGG" id="bya:BANAU_0469"/>
<dbReference type="PATRIC" id="fig|1126211.3.peg.495"/>
<dbReference type="CDD" id="cd00448">
    <property type="entry name" value="YjgF_YER057c_UK114_family"/>
    <property type="match status" value="1"/>
</dbReference>
<dbReference type="SUPFAM" id="SSF55298">
    <property type="entry name" value="YjgF-like"/>
    <property type="match status" value="1"/>
</dbReference>